<comment type="caution">
    <text evidence="2">The sequence shown here is derived from an EMBL/GenBank/DDBJ whole genome shotgun (WGS) entry which is preliminary data.</text>
</comment>
<evidence type="ECO:0000313" key="2">
    <source>
        <dbReference type="EMBL" id="VUC21550.1"/>
    </source>
</evidence>
<evidence type="ECO:0000313" key="3">
    <source>
        <dbReference type="Proteomes" id="UP000766486"/>
    </source>
</evidence>
<protein>
    <submittedName>
        <fullName evidence="2">Uncharacterized protein</fullName>
    </submittedName>
</protein>
<organism evidence="2 3">
    <name type="scientific">Bionectria ochroleuca</name>
    <name type="common">Gliocladium roseum</name>
    <dbReference type="NCBI Taxonomy" id="29856"/>
    <lineage>
        <taxon>Eukaryota</taxon>
        <taxon>Fungi</taxon>
        <taxon>Dikarya</taxon>
        <taxon>Ascomycota</taxon>
        <taxon>Pezizomycotina</taxon>
        <taxon>Sordariomycetes</taxon>
        <taxon>Hypocreomycetidae</taxon>
        <taxon>Hypocreales</taxon>
        <taxon>Bionectriaceae</taxon>
        <taxon>Clonostachys</taxon>
    </lineage>
</organism>
<evidence type="ECO:0000256" key="1">
    <source>
        <dbReference type="SAM" id="Coils"/>
    </source>
</evidence>
<dbReference type="EMBL" id="CABFNS010000414">
    <property type="protein sequence ID" value="VUC21550.1"/>
    <property type="molecule type" value="Genomic_DNA"/>
</dbReference>
<gene>
    <name evidence="2" type="ORF">CLO192961_LOCUS58300</name>
</gene>
<sequence>MEDLTDSGCDIDTSEAIGMPLPTDAGKLRLAILSESRRYHKLLRDVDMKTLRPADLEPTQEALISKVEALVEQVMRLERNMKNELSSTRLILPGL</sequence>
<name>A0ABY6TSD4_BIOOC</name>
<accession>A0ABY6TSD4</accession>
<reference evidence="2 3" key="1">
    <citation type="submission" date="2019-06" db="EMBL/GenBank/DDBJ databases">
        <authorList>
            <person name="Broberg M."/>
        </authorList>
    </citation>
    <scope>NUCLEOTIDE SEQUENCE [LARGE SCALE GENOMIC DNA]</scope>
</reference>
<keyword evidence="1" id="KW-0175">Coiled coil</keyword>
<proteinExistence type="predicted"/>
<feature type="coiled-coil region" evidence="1">
    <location>
        <begin position="60"/>
        <end position="87"/>
    </location>
</feature>
<dbReference type="Proteomes" id="UP000766486">
    <property type="component" value="Unassembled WGS sequence"/>
</dbReference>
<keyword evidence="3" id="KW-1185">Reference proteome</keyword>